<dbReference type="STRING" id="45286.A0A0X8HVQ3"/>
<dbReference type="Pfam" id="PF02238">
    <property type="entry name" value="COX7a"/>
    <property type="match status" value="1"/>
</dbReference>
<evidence type="ECO:0000256" key="3">
    <source>
        <dbReference type="ARBA" id="ARBA00023128"/>
    </source>
</evidence>
<comment type="subcellular location">
    <subcellularLocation>
        <location evidence="1">Mitochondrion inner membrane</location>
    </subcellularLocation>
</comment>
<evidence type="ECO:0000256" key="5">
    <source>
        <dbReference type="SAM" id="Phobius"/>
    </source>
</evidence>
<reference evidence="6 7" key="1">
    <citation type="submission" date="2016-01" db="EMBL/GenBank/DDBJ databases">
        <title>Genome sequence of the yeast Holleya sinecauda.</title>
        <authorList>
            <person name="Dietrich F.S."/>
        </authorList>
    </citation>
    <scope>NUCLEOTIDE SEQUENCE [LARGE SCALE GENOMIC DNA]</scope>
    <source>
        <strain evidence="6 7">ATCC 58844</strain>
    </source>
</reference>
<evidence type="ECO:0000256" key="4">
    <source>
        <dbReference type="ARBA" id="ARBA00023136"/>
    </source>
</evidence>
<dbReference type="RefSeq" id="XP_017989390.1">
    <property type="nucleotide sequence ID" value="XM_018133901.1"/>
</dbReference>
<keyword evidence="5" id="KW-0812">Transmembrane</keyword>
<name>A0A0X8HVQ3_9SACH</name>
<dbReference type="EMBL" id="CP014247">
    <property type="protein sequence ID" value="AMD22394.1"/>
    <property type="molecule type" value="Genomic_DNA"/>
</dbReference>
<sequence>MGKRIIDMQRLYQSSTKPIWMRHPRSPYYLYPFWGLFAVVLVAPLLYIPNAIAGVKAKKN</sequence>
<feature type="transmembrane region" description="Helical" evidence="5">
    <location>
        <begin position="28"/>
        <end position="48"/>
    </location>
</feature>
<gene>
    <name evidence="6" type="ORF">AW171_hschr74429</name>
</gene>
<dbReference type="InterPro" id="IPR039297">
    <property type="entry name" value="COX7a"/>
</dbReference>
<evidence type="ECO:0000313" key="7">
    <source>
        <dbReference type="Proteomes" id="UP000243052"/>
    </source>
</evidence>
<keyword evidence="3" id="KW-0496">Mitochondrion</keyword>
<keyword evidence="5" id="KW-1133">Transmembrane helix</keyword>
<dbReference type="GO" id="GO:0005743">
    <property type="term" value="C:mitochondrial inner membrane"/>
    <property type="evidence" value="ECO:0007669"/>
    <property type="project" value="UniProtKB-SubCell"/>
</dbReference>
<protein>
    <submittedName>
        <fullName evidence="6">HGR055Cp</fullName>
    </submittedName>
</protein>
<accession>A0A0X8HVQ3</accession>
<proteinExistence type="predicted"/>
<keyword evidence="4 5" id="KW-0472">Membrane</keyword>
<dbReference type="AlphaFoldDB" id="A0A0X8HVQ3"/>
<dbReference type="OrthoDB" id="5511599at2759"/>
<organism evidence="6 7">
    <name type="scientific">Eremothecium sinecaudum</name>
    <dbReference type="NCBI Taxonomy" id="45286"/>
    <lineage>
        <taxon>Eukaryota</taxon>
        <taxon>Fungi</taxon>
        <taxon>Dikarya</taxon>
        <taxon>Ascomycota</taxon>
        <taxon>Saccharomycotina</taxon>
        <taxon>Saccharomycetes</taxon>
        <taxon>Saccharomycetales</taxon>
        <taxon>Saccharomycetaceae</taxon>
        <taxon>Eremothecium</taxon>
    </lineage>
</organism>
<evidence type="ECO:0000256" key="2">
    <source>
        <dbReference type="ARBA" id="ARBA00022792"/>
    </source>
</evidence>
<evidence type="ECO:0000256" key="1">
    <source>
        <dbReference type="ARBA" id="ARBA00004273"/>
    </source>
</evidence>
<keyword evidence="2" id="KW-0999">Mitochondrion inner membrane</keyword>
<dbReference type="Proteomes" id="UP000243052">
    <property type="component" value="Chromosome vii"/>
</dbReference>
<dbReference type="GeneID" id="28725744"/>
<evidence type="ECO:0000313" key="6">
    <source>
        <dbReference type="EMBL" id="AMD22394.1"/>
    </source>
</evidence>
<keyword evidence="7" id="KW-1185">Reference proteome</keyword>